<proteinExistence type="predicted"/>
<protein>
    <submittedName>
        <fullName evidence="8">ABC transporter permease</fullName>
    </submittedName>
</protein>
<evidence type="ECO:0000256" key="2">
    <source>
        <dbReference type="ARBA" id="ARBA00022475"/>
    </source>
</evidence>
<sequence>MRRSRVRRWAAEVGLGARLALGGGREGLLRTGLAALGVALGVAVLLLAVSVPTMLAARQARVDLRYGVDTPAPSDRTVLSLALDSIPFRGRPVYGRFVRPEGAHPVLPPGVRSLPPAGSMLVSPAMKELLDSPDGALLRERYPWPIAGTIGQAGLVGPSELAFLAVRDDLTVDTPQVLRLGSYGSRSTRDPLDPFLLLLVVVIVVVLLMPVAMFVAAATRFGGEQRDRRLAAVRLVGADAAMTHRIAAGEAVVSASLGVLLGGGLFLIGRVLAERFELTELSVFTADVRPVPALAALIVVAVPLAALAVTLLALRRVVVEPLGVVRRDAARTERRLWWRIILPGAGLGTLAPLSGSNGAGLNPWQAVGGVVLLLLGVATLLPWLVDRLVGRLGGAGGLSWQLAVRRLQLTGGSTVRAVNAIAVAAAGAIALQMLFAAAQAGYTEPTGADLSRAQAVTVVTDSPLGPVRGPADVDAALRSARGVTGVSTYRRESGWLGKEYYDVLIGDCAVLRDLADLPRCADGDAFLVVAPDLAGKAVTLGDSSGDPPDDLRWTVPGAARPATAYPDQYGNARRGVLVTPSAAPPAAAHAAYVSLVRLDTADPDVAERLRTAAVRVSPTTDVSILRRQTTATRFTSIRNGLYAGATVTLLLVGLSLLVSTLEQLRERRRTLAALVAFGARRGTIGWSILWQTAVPVALGLGLAAVLGVGLGAVLLRIVGVPIRVDWASIASVSGISAGVVLLVTVASMPALWRLMRPDGLRFE</sequence>
<evidence type="ECO:0000259" key="7">
    <source>
        <dbReference type="Pfam" id="PF02687"/>
    </source>
</evidence>
<accession>A0ABY5ZGZ5</accession>
<reference evidence="8" key="1">
    <citation type="submission" date="2021-04" db="EMBL/GenBank/DDBJ databases">
        <title>Biosynthetic gene clusters of Dactylosporangioum roseum.</title>
        <authorList>
            <person name="Hartkoorn R.C."/>
            <person name="Beaudoing E."/>
            <person name="Hot D."/>
            <person name="Moureu S."/>
        </authorList>
    </citation>
    <scope>NUCLEOTIDE SEQUENCE</scope>
    <source>
        <strain evidence="8">NRRL B-16295</strain>
    </source>
</reference>
<feature type="transmembrane region" description="Helical" evidence="6">
    <location>
        <begin position="696"/>
        <end position="717"/>
    </location>
</feature>
<keyword evidence="3 6" id="KW-0812">Transmembrane</keyword>
<dbReference type="RefSeq" id="WP_260729431.1">
    <property type="nucleotide sequence ID" value="NZ_BAAABS010000090.1"/>
</dbReference>
<dbReference type="PANTHER" id="PTHR30287:SF2">
    <property type="entry name" value="BLL1001 PROTEIN"/>
    <property type="match status" value="1"/>
</dbReference>
<keyword evidence="9" id="KW-1185">Reference proteome</keyword>
<keyword evidence="4 6" id="KW-1133">Transmembrane helix</keyword>
<feature type="transmembrane region" description="Helical" evidence="6">
    <location>
        <begin position="251"/>
        <end position="273"/>
    </location>
</feature>
<dbReference type="InterPro" id="IPR038766">
    <property type="entry name" value="Membrane_comp_ABC_pdt"/>
</dbReference>
<evidence type="ECO:0000256" key="4">
    <source>
        <dbReference type="ARBA" id="ARBA00022989"/>
    </source>
</evidence>
<feature type="transmembrane region" description="Helical" evidence="6">
    <location>
        <begin position="33"/>
        <end position="57"/>
    </location>
</feature>
<feature type="transmembrane region" description="Helical" evidence="6">
    <location>
        <begin position="366"/>
        <end position="385"/>
    </location>
</feature>
<dbReference type="Proteomes" id="UP001058271">
    <property type="component" value="Chromosome"/>
</dbReference>
<feature type="transmembrane region" description="Helical" evidence="6">
    <location>
        <begin position="729"/>
        <end position="752"/>
    </location>
</feature>
<gene>
    <name evidence="8" type="ORF">Drose_18365</name>
</gene>
<feature type="transmembrane region" description="Helical" evidence="6">
    <location>
        <begin position="640"/>
        <end position="659"/>
    </location>
</feature>
<evidence type="ECO:0000313" key="8">
    <source>
        <dbReference type="EMBL" id="UWZ39993.1"/>
    </source>
</evidence>
<keyword evidence="5 6" id="KW-0472">Membrane</keyword>
<feature type="transmembrane region" description="Helical" evidence="6">
    <location>
        <begin position="293"/>
        <end position="315"/>
    </location>
</feature>
<keyword evidence="2" id="KW-1003">Cell membrane</keyword>
<evidence type="ECO:0000256" key="5">
    <source>
        <dbReference type="ARBA" id="ARBA00023136"/>
    </source>
</evidence>
<organism evidence="8 9">
    <name type="scientific">Dactylosporangium roseum</name>
    <dbReference type="NCBI Taxonomy" id="47989"/>
    <lineage>
        <taxon>Bacteria</taxon>
        <taxon>Bacillati</taxon>
        <taxon>Actinomycetota</taxon>
        <taxon>Actinomycetes</taxon>
        <taxon>Micromonosporales</taxon>
        <taxon>Micromonosporaceae</taxon>
        <taxon>Dactylosporangium</taxon>
    </lineage>
</organism>
<dbReference type="InterPro" id="IPR003838">
    <property type="entry name" value="ABC3_permease_C"/>
</dbReference>
<comment type="subcellular location">
    <subcellularLocation>
        <location evidence="1">Cell membrane</location>
        <topology evidence="1">Multi-pass membrane protein</topology>
    </subcellularLocation>
</comment>
<name>A0ABY5ZGZ5_9ACTN</name>
<feature type="transmembrane region" description="Helical" evidence="6">
    <location>
        <begin position="195"/>
        <end position="219"/>
    </location>
</feature>
<dbReference type="PANTHER" id="PTHR30287">
    <property type="entry name" value="MEMBRANE COMPONENT OF PREDICTED ABC SUPERFAMILY METABOLITE UPTAKE TRANSPORTER"/>
    <property type="match status" value="1"/>
</dbReference>
<dbReference type="Pfam" id="PF02687">
    <property type="entry name" value="FtsX"/>
    <property type="match status" value="1"/>
</dbReference>
<evidence type="ECO:0000313" key="9">
    <source>
        <dbReference type="Proteomes" id="UP001058271"/>
    </source>
</evidence>
<feature type="transmembrane region" description="Helical" evidence="6">
    <location>
        <begin position="336"/>
        <end position="354"/>
    </location>
</feature>
<evidence type="ECO:0000256" key="3">
    <source>
        <dbReference type="ARBA" id="ARBA00022692"/>
    </source>
</evidence>
<feature type="domain" description="ABC3 transporter permease C-terminal" evidence="7">
    <location>
        <begin position="645"/>
        <end position="754"/>
    </location>
</feature>
<evidence type="ECO:0000256" key="6">
    <source>
        <dbReference type="SAM" id="Phobius"/>
    </source>
</evidence>
<dbReference type="EMBL" id="CP073721">
    <property type="protein sequence ID" value="UWZ39993.1"/>
    <property type="molecule type" value="Genomic_DNA"/>
</dbReference>
<evidence type="ECO:0000256" key="1">
    <source>
        <dbReference type="ARBA" id="ARBA00004651"/>
    </source>
</evidence>